<dbReference type="Proteomes" id="UP000076722">
    <property type="component" value="Unassembled WGS sequence"/>
</dbReference>
<accession>A0A164SAX7</accession>
<dbReference type="AlphaFoldDB" id="A0A164SAX7"/>
<organism evidence="1 2">
    <name type="scientific">Sistotremastrum niveocremeum HHB9708</name>
    <dbReference type="NCBI Taxonomy" id="1314777"/>
    <lineage>
        <taxon>Eukaryota</taxon>
        <taxon>Fungi</taxon>
        <taxon>Dikarya</taxon>
        <taxon>Basidiomycota</taxon>
        <taxon>Agaricomycotina</taxon>
        <taxon>Agaricomycetes</taxon>
        <taxon>Sistotremastrales</taxon>
        <taxon>Sistotremastraceae</taxon>
        <taxon>Sertulicium</taxon>
        <taxon>Sertulicium niveocremeum</taxon>
    </lineage>
</organism>
<proteinExistence type="predicted"/>
<sequence length="386" mass="44271">MDASDLVRLPPELYRPIVEYLGLSLYNSNSKSYSALSNLSQTCRAFQFESERIMYRRIHVADNTQTAYKVFKVLRKRMAYVVEDLTIWDVGGVEKWDEWYHLRSPRKVVPPFELLVNLRALTLRHRADKLGLSKAIVDNSMFDLLESTLPHDILTSFRCSLTLRSEHTSFLKHQSSLRHLFIKLRAPHHTSLITSPDHLRNLVSLESDWETSPLVLRRHPLKALRIISYDPFSLQFWRPHARTLLALHIPEINSALNSELMMILDGVPQLRLLSGIEFGADNRSRFVGTALVRVLNKLPHLEAVAVDLESSSRASQKFIDTIMETCKCPNLGSVFVSSLAPTGGRYEMRRVVDENSESRWEQLSIARSDTSGWWTALVERFVNTGT</sequence>
<dbReference type="EMBL" id="KV419416">
    <property type="protein sequence ID" value="KZS91305.1"/>
    <property type="molecule type" value="Genomic_DNA"/>
</dbReference>
<evidence type="ECO:0000313" key="2">
    <source>
        <dbReference type="Proteomes" id="UP000076722"/>
    </source>
</evidence>
<dbReference type="OrthoDB" id="3232239at2759"/>
<gene>
    <name evidence="1" type="ORF">SISNIDRAFT_467878</name>
</gene>
<name>A0A164SAX7_9AGAM</name>
<keyword evidence="2" id="KW-1185">Reference proteome</keyword>
<reference evidence="1 2" key="1">
    <citation type="journal article" date="2016" name="Mol. Biol. Evol.">
        <title>Comparative Genomics of Early-Diverging Mushroom-Forming Fungi Provides Insights into the Origins of Lignocellulose Decay Capabilities.</title>
        <authorList>
            <person name="Nagy L.G."/>
            <person name="Riley R."/>
            <person name="Tritt A."/>
            <person name="Adam C."/>
            <person name="Daum C."/>
            <person name="Floudas D."/>
            <person name="Sun H."/>
            <person name="Yadav J.S."/>
            <person name="Pangilinan J."/>
            <person name="Larsson K.H."/>
            <person name="Matsuura K."/>
            <person name="Barry K."/>
            <person name="Labutti K."/>
            <person name="Kuo R."/>
            <person name="Ohm R.A."/>
            <person name="Bhattacharya S.S."/>
            <person name="Shirouzu T."/>
            <person name="Yoshinaga Y."/>
            <person name="Martin F.M."/>
            <person name="Grigoriev I.V."/>
            <person name="Hibbett D.S."/>
        </authorList>
    </citation>
    <scope>NUCLEOTIDE SEQUENCE [LARGE SCALE GENOMIC DNA]</scope>
    <source>
        <strain evidence="1 2">HHB9708</strain>
    </source>
</reference>
<evidence type="ECO:0008006" key="3">
    <source>
        <dbReference type="Google" id="ProtNLM"/>
    </source>
</evidence>
<evidence type="ECO:0000313" key="1">
    <source>
        <dbReference type="EMBL" id="KZS91305.1"/>
    </source>
</evidence>
<protein>
    <recommendedName>
        <fullName evidence="3">F-box domain-containing protein</fullName>
    </recommendedName>
</protein>